<dbReference type="Pfam" id="PF01471">
    <property type="entry name" value="PG_binding_1"/>
    <property type="match status" value="1"/>
</dbReference>
<dbReference type="InterPro" id="IPR002477">
    <property type="entry name" value="Peptidoglycan-bd-like"/>
</dbReference>
<name>A0ABV5SI72_9ACTN</name>
<keyword evidence="3" id="KW-1185">Reference proteome</keyword>
<reference evidence="2 3" key="1">
    <citation type="submission" date="2024-09" db="EMBL/GenBank/DDBJ databases">
        <authorList>
            <person name="Sun Q."/>
            <person name="Mori K."/>
        </authorList>
    </citation>
    <scope>NUCLEOTIDE SEQUENCE [LARGE SCALE GENOMIC DNA]</scope>
    <source>
        <strain evidence="2 3">JCM 3143</strain>
    </source>
</reference>
<proteinExistence type="predicted"/>
<dbReference type="Proteomes" id="UP001589532">
    <property type="component" value="Unassembled WGS sequence"/>
</dbReference>
<dbReference type="PANTHER" id="PTHR30469">
    <property type="entry name" value="MULTIDRUG RESISTANCE PROTEIN MDTA"/>
    <property type="match status" value="1"/>
</dbReference>
<comment type="caution">
    <text evidence="2">The sequence shown here is derived from an EMBL/GenBank/DDBJ whole genome shotgun (WGS) entry which is preliminary data.</text>
</comment>
<sequence length="353" mass="36343">MTRTRWASGILAAAVLAAAAWLWIHGGMAAAPQRSAAGGLPPATAQVSRETLVDTQTKTGTLGHGSATVLSSKLTGTLTRMPAVGATVKRGKAVYRVDDTPVTLLYGSLPAYRALSPGLEGADVEQFERNLRALGYDGFTVDDSYSSQTATAVRDWQEDLGLPETGTVELGRVVYAAGPVRVDAHEAATGDALQPGTKVLSVTGTTRVVTVELEVSEQQLASKGAAVGVELPDGKTIKGKITKTQVVIDTGDGSGGETADPETKIEVTIAISGNKTAFDQASVDVAFTASSRKNVLTVPVTALLALAEGGYGVQTVYGTASRIVPVRTGLFAGGRVEVTGDGLREGMTVGMPS</sequence>
<dbReference type="PANTHER" id="PTHR30469:SF15">
    <property type="entry name" value="HLYD FAMILY OF SECRETION PROTEINS"/>
    <property type="match status" value="1"/>
</dbReference>
<dbReference type="RefSeq" id="WP_345000039.1">
    <property type="nucleotide sequence ID" value="NZ_BAAAXV010000009.1"/>
</dbReference>
<dbReference type="SUPFAM" id="SSF47090">
    <property type="entry name" value="PGBD-like"/>
    <property type="match status" value="1"/>
</dbReference>
<evidence type="ECO:0000313" key="3">
    <source>
        <dbReference type="Proteomes" id="UP001589532"/>
    </source>
</evidence>
<feature type="domain" description="Peptidoglycan binding-like" evidence="1">
    <location>
        <begin position="121"/>
        <end position="168"/>
    </location>
</feature>
<dbReference type="InterPro" id="IPR036365">
    <property type="entry name" value="PGBD-like_sf"/>
</dbReference>
<gene>
    <name evidence="2" type="ORF">ACFFSA_50740</name>
</gene>
<organism evidence="2 3">
    <name type="scientific">Nonomuraea helvata</name>
    <dbReference type="NCBI Taxonomy" id="37484"/>
    <lineage>
        <taxon>Bacteria</taxon>
        <taxon>Bacillati</taxon>
        <taxon>Actinomycetota</taxon>
        <taxon>Actinomycetes</taxon>
        <taxon>Streptosporangiales</taxon>
        <taxon>Streptosporangiaceae</taxon>
        <taxon>Nonomuraea</taxon>
    </lineage>
</organism>
<dbReference type="Gene3D" id="1.10.101.10">
    <property type="entry name" value="PGBD-like superfamily/PGBD"/>
    <property type="match status" value="1"/>
</dbReference>
<accession>A0ABV5SI72</accession>
<evidence type="ECO:0000313" key="2">
    <source>
        <dbReference type="EMBL" id="MFB9631390.1"/>
    </source>
</evidence>
<dbReference type="EMBL" id="JBHMBW010000104">
    <property type="protein sequence ID" value="MFB9631390.1"/>
    <property type="molecule type" value="Genomic_DNA"/>
</dbReference>
<dbReference type="InterPro" id="IPR036366">
    <property type="entry name" value="PGBDSf"/>
</dbReference>
<protein>
    <submittedName>
        <fullName evidence="2">Peptidoglycan-binding domain-containing protein</fullName>
    </submittedName>
</protein>
<evidence type="ECO:0000259" key="1">
    <source>
        <dbReference type="Pfam" id="PF01471"/>
    </source>
</evidence>
<dbReference type="Gene3D" id="2.40.420.20">
    <property type="match status" value="1"/>
</dbReference>